<dbReference type="Proteomes" id="UP000007801">
    <property type="component" value="Unassembled WGS sequence"/>
</dbReference>
<feature type="region of interest" description="Disordered" evidence="2">
    <location>
        <begin position="605"/>
        <end position="654"/>
    </location>
</feature>
<dbReference type="FunCoup" id="B3M042">
    <property type="interactions" value="2"/>
</dbReference>
<name>B3M042_DROAN</name>
<dbReference type="STRING" id="7217.B3M042"/>
<evidence type="ECO:0000313" key="5">
    <source>
        <dbReference type="Proteomes" id="UP000007801"/>
    </source>
</evidence>
<dbReference type="PhylomeDB" id="B3M042"/>
<dbReference type="GeneID" id="6500008"/>
<feature type="chain" id="PRO_5002789383" description="DUF4794 domain-containing protein" evidence="3">
    <location>
        <begin position="17"/>
        <end position="669"/>
    </location>
</feature>
<reference evidence="4 5" key="1">
    <citation type="journal article" date="2007" name="Nature">
        <title>Evolution of genes and genomes on the Drosophila phylogeny.</title>
        <authorList>
            <consortium name="Drosophila 12 Genomes Consortium"/>
            <person name="Clark A.G."/>
            <person name="Eisen M.B."/>
            <person name="Smith D.R."/>
            <person name="Bergman C.M."/>
            <person name="Oliver B."/>
            <person name="Markow T.A."/>
            <person name="Kaufman T.C."/>
            <person name="Kellis M."/>
            <person name="Gelbart W."/>
            <person name="Iyer V.N."/>
            <person name="Pollard D.A."/>
            <person name="Sackton T.B."/>
            <person name="Larracuente A.M."/>
            <person name="Singh N.D."/>
            <person name="Abad J.P."/>
            <person name="Abt D.N."/>
            <person name="Adryan B."/>
            <person name="Aguade M."/>
            <person name="Akashi H."/>
            <person name="Anderson W.W."/>
            <person name="Aquadro C.F."/>
            <person name="Ardell D.H."/>
            <person name="Arguello R."/>
            <person name="Artieri C.G."/>
            <person name="Barbash D.A."/>
            <person name="Barker D."/>
            <person name="Barsanti P."/>
            <person name="Batterham P."/>
            <person name="Batzoglou S."/>
            <person name="Begun D."/>
            <person name="Bhutkar A."/>
            <person name="Blanco E."/>
            <person name="Bosak S.A."/>
            <person name="Bradley R.K."/>
            <person name="Brand A.D."/>
            <person name="Brent M.R."/>
            <person name="Brooks A.N."/>
            <person name="Brown R.H."/>
            <person name="Butlin R.K."/>
            <person name="Caggese C."/>
            <person name="Calvi B.R."/>
            <person name="Bernardo de Carvalho A."/>
            <person name="Caspi A."/>
            <person name="Castrezana S."/>
            <person name="Celniker S.E."/>
            <person name="Chang J.L."/>
            <person name="Chapple C."/>
            <person name="Chatterji S."/>
            <person name="Chinwalla A."/>
            <person name="Civetta A."/>
            <person name="Clifton S.W."/>
            <person name="Comeron J.M."/>
            <person name="Costello J.C."/>
            <person name="Coyne J.A."/>
            <person name="Daub J."/>
            <person name="David R.G."/>
            <person name="Delcher A.L."/>
            <person name="Delehaunty K."/>
            <person name="Do C.B."/>
            <person name="Ebling H."/>
            <person name="Edwards K."/>
            <person name="Eickbush T."/>
            <person name="Evans J.D."/>
            <person name="Filipski A."/>
            <person name="Findeiss S."/>
            <person name="Freyhult E."/>
            <person name="Fulton L."/>
            <person name="Fulton R."/>
            <person name="Garcia A.C."/>
            <person name="Gardiner A."/>
            <person name="Garfield D.A."/>
            <person name="Garvin B.E."/>
            <person name="Gibson G."/>
            <person name="Gilbert D."/>
            <person name="Gnerre S."/>
            <person name="Godfrey J."/>
            <person name="Good R."/>
            <person name="Gotea V."/>
            <person name="Gravely B."/>
            <person name="Greenberg A.J."/>
            <person name="Griffiths-Jones S."/>
            <person name="Gross S."/>
            <person name="Guigo R."/>
            <person name="Gustafson E.A."/>
            <person name="Haerty W."/>
            <person name="Hahn M.W."/>
            <person name="Halligan D.L."/>
            <person name="Halpern A.L."/>
            <person name="Halter G.M."/>
            <person name="Han M.V."/>
            <person name="Heger A."/>
            <person name="Hillier L."/>
            <person name="Hinrichs A.S."/>
            <person name="Holmes I."/>
            <person name="Hoskins R.A."/>
            <person name="Hubisz M.J."/>
            <person name="Hultmark D."/>
            <person name="Huntley M.A."/>
            <person name="Jaffe D.B."/>
            <person name="Jagadeeshan S."/>
            <person name="Jeck W.R."/>
            <person name="Johnson J."/>
            <person name="Jones C.D."/>
            <person name="Jordan W.C."/>
            <person name="Karpen G.H."/>
            <person name="Kataoka E."/>
            <person name="Keightley P.D."/>
            <person name="Kheradpour P."/>
            <person name="Kirkness E.F."/>
            <person name="Koerich L.B."/>
            <person name="Kristiansen K."/>
            <person name="Kudrna D."/>
            <person name="Kulathinal R.J."/>
            <person name="Kumar S."/>
            <person name="Kwok R."/>
            <person name="Lander E."/>
            <person name="Langley C.H."/>
            <person name="Lapoint R."/>
            <person name="Lazzaro B.P."/>
            <person name="Lee S.J."/>
            <person name="Levesque L."/>
            <person name="Li R."/>
            <person name="Lin C.F."/>
            <person name="Lin M.F."/>
            <person name="Lindblad-Toh K."/>
            <person name="Llopart A."/>
            <person name="Long M."/>
            <person name="Low L."/>
            <person name="Lozovsky E."/>
            <person name="Lu J."/>
            <person name="Luo M."/>
            <person name="Machado C.A."/>
            <person name="Makalowski W."/>
            <person name="Marzo M."/>
            <person name="Matsuda M."/>
            <person name="Matzkin L."/>
            <person name="McAllister B."/>
            <person name="McBride C.S."/>
            <person name="McKernan B."/>
            <person name="McKernan K."/>
            <person name="Mendez-Lago M."/>
            <person name="Minx P."/>
            <person name="Mollenhauer M.U."/>
            <person name="Montooth K."/>
            <person name="Mount S.M."/>
            <person name="Mu X."/>
            <person name="Myers E."/>
            <person name="Negre B."/>
            <person name="Newfeld S."/>
            <person name="Nielsen R."/>
            <person name="Noor M.A."/>
            <person name="O'Grady P."/>
            <person name="Pachter L."/>
            <person name="Papaceit M."/>
            <person name="Parisi M.J."/>
            <person name="Parisi M."/>
            <person name="Parts L."/>
            <person name="Pedersen J.S."/>
            <person name="Pesole G."/>
            <person name="Phillippy A.M."/>
            <person name="Ponting C.P."/>
            <person name="Pop M."/>
            <person name="Porcelli D."/>
            <person name="Powell J.R."/>
            <person name="Prohaska S."/>
            <person name="Pruitt K."/>
            <person name="Puig M."/>
            <person name="Quesneville H."/>
            <person name="Ram K.R."/>
            <person name="Rand D."/>
            <person name="Rasmussen M.D."/>
            <person name="Reed L.K."/>
            <person name="Reenan R."/>
            <person name="Reily A."/>
            <person name="Remington K.A."/>
            <person name="Rieger T.T."/>
            <person name="Ritchie M.G."/>
            <person name="Robin C."/>
            <person name="Rogers Y.H."/>
            <person name="Rohde C."/>
            <person name="Rozas J."/>
            <person name="Rubenfield M.J."/>
            <person name="Ruiz A."/>
            <person name="Russo S."/>
            <person name="Salzberg S.L."/>
            <person name="Sanchez-Gracia A."/>
            <person name="Saranga D.J."/>
            <person name="Sato H."/>
            <person name="Schaeffer S.W."/>
            <person name="Schatz M.C."/>
            <person name="Schlenke T."/>
            <person name="Schwartz R."/>
            <person name="Segarra C."/>
            <person name="Singh R.S."/>
            <person name="Sirot L."/>
            <person name="Sirota M."/>
            <person name="Sisneros N.B."/>
            <person name="Smith C.D."/>
            <person name="Smith T.F."/>
            <person name="Spieth J."/>
            <person name="Stage D.E."/>
            <person name="Stark A."/>
            <person name="Stephan W."/>
            <person name="Strausberg R.L."/>
            <person name="Strempel S."/>
            <person name="Sturgill D."/>
            <person name="Sutton G."/>
            <person name="Sutton G.G."/>
            <person name="Tao W."/>
            <person name="Teichmann S."/>
            <person name="Tobari Y.N."/>
            <person name="Tomimura Y."/>
            <person name="Tsolas J.M."/>
            <person name="Valente V.L."/>
            <person name="Venter E."/>
            <person name="Venter J.C."/>
            <person name="Vicario S."/>
            <person name="Vieira F.G."/>
            <person name="Vilella A.J."/>
            <person name="Villasante A."/>
            <person name="Walenz B."/>
            <person name="Wang J."/>
            <person name="Wasserman M."/>
            <person name="Watts T."/>
            <person name="Wilson D."/>
            <person name="Wilson R.K."/>
            <person name="Wing R.A."/>
            <person name="Wolfner M.F."/>
            <person name="Wong A."/>
            <person name="Wong G.K."/>
            <person name="Wu C.I."/>
            <person name="Wu G."/>
            <person name="Yamamoto D."/>
            <person name="Yang H.P."/>
            <person name="Yang S.P."/>
            <person name="Yorke J.A."/>
            <person name="Yoshida K."/>
            <person name="Zdobnov E."/>
            <person name="Zhang P."/>
            <person name="Zhang Y."/>
            <person name="Zimin A.V."/>
            <person name="Baldwin J."/>
            <person name="Abdouelleil A."/>
            <person name="Abdulkadir J."/>
            <person name="Abebe A."/>
            <person name="Abera B."/>
            <person name="Abreu J."/>
            <person name="Acer S.C."/>
            <person name="Aftuck L."/>
            <person name="Alexander A."/>
            <person name="An P."/>
            <person name="Anderson E."/>
            <person name="Anderson S."/>
            <person name="Arachi H."/>
            <person name="Azer M."/>
            <person name="Bachantsang P."/>
            <person name="Barry A."/>
            <person name="Bayul T."/>
            <person name="Berlin A."/>
            <person name="Bessette D."/>
            <person name="Bloom T."/>
            <person name="Blye J."/>
            <person name="Boguslavskiy L."/>
            <person name="Bonnet C."/>
            <person name="Boukhgalter B."/>
            <person name="Bourzgui I."/>
            <person name="Brown A."/>
            <person name="Cahill P."/>
            <person name="Channer S."/>
            <person name="Cheshatsang Y."/>
            <person name="Chuda L."/>
            <person name="Citroen M."/>
            <person name="Collymore A."/>
            <person name="Cooke P."/>
            <person name="Costello M."/>
            <person name="D'Aco K."/>
            <person name="Daza R."/>
            <person name="De Haan G."/>
            <person name="DeGray S."/>
            <person name="DeMaso C."/>
            <person name="Dhargay N."/>
            <person name="Dooley K."/>
            <person name="Dooley E."/>
            <person name="Doricent M."/>
            <person name="Dorje P."/>
            <person name="Dorjee K."/>
            <person name="Dupes A."/>
            <person name="Elong R."/>
            <person name="Falk J."/>
            <person name="Farina A."/>
            <person name="Faro S."/>
            <person name="Ferguson D."/>
            <person name="Fisher S."/>
            <person name="Foley C.D."/>
            <person name="Franke A."/>
            <person name="Friedrich D."/>
            <person name="Gadbois L."/>
            <person name="Gearin G."/>
            <person name="Gearin C.R."/>
            <person name="Giannoukos G."/>
            <person name="Goode T."/>
            <person name="Graham J."/>
            <person name="Grandbois E."/>
            <person name="Grewal S."/>
            <person name="Gyaltsen K."/>
            <person name="Hafez N."/>
            <person name="Hagos B."/>
            <person name="Hall J."/>
            <person name="Henson C."/>
            <person name="Hollinger A."/>
            <person name="Honan T."/>
            <person name="Huard M.D."/>
            <person name="Hughes L."/>
            <person name="Hurhula B."/>
            <person name="Husby M.E."/>
            <person name="Kamat A."/>
            <person name="Kanga B."/>
            <person name="Kashin S."/>
            <person name="Khazanovich D."/>
            <person name="Kisner P."/>
            <person name="Lance K."/>
            <person name="Lara M."/>
            <person name="Lee W."/>
            <person name="Lennon N."/>
            <person name="Letendre F."/>
            <person name="LeVine R."/>
            <person name="Lipovsky A."/>
            <person name="Liu X."/>
            <person name="Liu J."/>
            <person name="Liu S."/>
            <person name="Lokyitsang T."/>
            <person name="Lokyitsang Y."/>
            <person name="Lubonja R."/>
            <person name="Lui A."/>
            <person name="MacDonald P."/>
            <person name="Magnisalis V."/>
            <person name="Maru K."/>
            <person name="Matthews C."/>
            <person name="McCusker W."/>
            <person name="McDonough S."/>
            <person name="Mehta T."/>
            <person name="Meldrim J."/>
            <person name="Meneus L."/>
            <person name="Mihai O."/>
            <person name="Mihalev A."/>
            <person name="Mihova T."/>
            <person name="Mittelman R."/>
            <person name="Mlenga V."/>
            <person name="Montmayeur A."/>
            <person name="Mulrain L."/>
            <person name="Navidi A."/>
            <person name="Naylor J."/>
            <person name="Negash T."/>
            <person name="Nguyen T."/>
            <person name="Nguyen N."/>
            <person name="Nicol R."/>
            <person name="Norbu C."/>
            <person name="Norbu N."/>
            <person name="Novod N."/>
            <person name="O'Neill B."/>
            <person name="Osman S."/>
            <person name="Markiewicz E."/>
            <person name="Oyono O.L."/>
            <person name="Patti C."/>
            <person name="Phunkhang P."/>
            <person name="Pierre F."/>
            <person name="Priest M."/>
            <person name="Raghuraman S."/>
            <person name="Rege F."/>
            <person name="Reyes R."/>
            <person name="Rise C."/>
            <person name="Rogov P."/>
            <person name="Ross K."/>
            <person name="Ryan E."/>
            <person name="Settipalli S."/>
            <person name="Shea T."/>
            <person name="Sherpa N."/>
            <person name="Shi L."/>
            <person name="Shih D."/>
            <person name="Sparrow T."/>
            <person name="Spaulding J."/>
            <person name="Stalker J."/>
            <person name="Stange-Thomann N."/>
            <person name="Stavropoulos S."/>
            <person name="Stone C."/>
            <person name="Strader C."/>
            <person name="Tesfaye S."/>
            <person name="Thomson T."/>
            <person name="Thoulutsang Y."/>
            <person name="Thoulutsang D."/>
            <person name="Topham K."/>
            <person name="Topping I."/>
            <person name="Tsamla T."/>
            <person name="Vassiliev H."/>
            <person name="Vo A."/>
            <person name="Wangchuk T."/>
            <person name="Wangdi T."/>
            <person name="Weiand M."/>
            <person name="Wilkinson J."/>
            <person name="Wilson A."/>
            <person name="Yadav S."/>
            <person name="Young G."/>
            <person name="Yu Q."/>
            <person name="Zembek L."/>
            <person name="Zhong D."/>
            <person name="Zimmer A."/>
            <person name="Zwirko Z."/>
            <person name="Jaffe D.B."/>
            <person name="Alvarez P."/>
            <person name="Brockman W."/>
            <person name="Butler J."/>
            <person name="Chin C."/>
            <person name="Gnerre S."/>
            <person name="Grabherr M."/>
            <person name="Kleber M."/>
            <person name="Mauceli E."/>
            <person name="MacCallum I."/>
        </authorList>
    </citation>
    <scope>NUCLEOTIDE SEQUENCE [LARGE SCALE GENOMIC DNA]</scope>
    <source>
        <strain evidence="5">Tucson 14024-0371.13</strain>
    </source>
</reference>
<feature type="coiled-coil region" evidence="1">
    <location>
        <begin position="472"/>
        <end position="570"/>
    </location>
</feature>
<feature type="region of interest" description="Disordered" evidence="2">
    <location>
        <begin position="217"/>
        <end position="291"/>
    </location>
</feature>
<protein>
    <recommendedName>
        <fullName evidence="6">DUF4794 domain-containing protein</fullName>
    </recommendedName>
</protein>
<feature type="region of interest" description="Disordered" evidence="2">
    <location>
        <begin position="573"/>
        <end position="593"/>
    </location>
</feature>
<feature type="compositionally biased region" description="Low complexity" evidence="2">
    <location>
        <begin position="573"/>
        <end position="587"/>
    </location>
</feature>
<evidence type="ECO:0000256" key="2">
    <source>
        <dbReference type="SAM" id="MobiDB-lite"/>
    </source>
</evidence>
<accession>B3M042</accession>
<dbReference type="EMBL" id="CH902617">
    <property type="protein sequence ID" value="EDV41999.1"/>
    <property type="molecule type" value="Genomic_DNA"/>
</dbReference>
<sequence length="669" mass="73863">MRPFLIFALLLAVVNCEPPAAKPRPLVFTNWPPKSAKQVRPAAGVAGLPGKQRTLVVQIRSDQPVPLVLKGRLGHAHTHAAHLAHPHAVHPHVLPHHSHAHLHAHPLIHVPQHQHLRSPRPIKLGAPVYLKPAAAIRKPLKIKLNSSKPKAKPTFGYDKPFKYENPTAVSYSELQNLPLDTHNNFNTEHFAPIYTVPAPNLSVHGNHLDLEEGHLDTAYLPPQHTPSPPSARPQTYLPPNYSVHEDATNDQTIRDPISGSQKLFAPDPDPSLPTTKIRPSTESFNTPSNNKPLPADVQSNHLPAQPLVQIVGAQAAAQTAPEIYPIQYAQPAAQLQPFIAAAIPAAHIPIYNPTYLVTQSNQLYTQHKQQLFKPSTEHVVETGYVNADLTQEVASNGQILQAAKDPHHNIHPVLDSAPQYAALIAAPALGEPIESAYETAAFHIPNVASAVTSATPEGGFVVSNYYGHAHDSSQLLQAYAEEEARRQQLETEQAAIELQKQQQLHLEELKAQAQEQQQQHQLHLEELRAQAQYQQQQQQQFEELKAQAQEQHLQQQHHQQQLQLLQLQAQQQHLQQPVQQHPAPVAQDPASAAFEEHQRLVQQQLGSNTPLRIFVPDEESTSESRLQKRSDNLKKGTVQDVASAGNHEAESAKDLFEVSTSVEVAGSSN</sequence>
<dbReference type="OrthoDB" id="8023715at2759"/>
<evidence type="ECO:0000256" key="1">
    <source>
        <dbReference type="SAM" id="Coils"/>
    </source>
</evidence>
<feature type="signal peptide" evidence="3">
    <location>
        <begin position="1"/>
        <end position="16"/>
    </location>
</feature>
<organism evidence="4 5">
    <name type="scientific">Drosophila ananassae</name>
    <name type="common">Fruit fly</name>
    <dbReference type="NCBI Taxonomy" id="7217"/>
    <lineage>
        <taxon>Eukaryota</taxon>
        <taxon>Metazoa</taxon>
        <taxon>Ecdysozoa</taxon>
        <taxon>Arthropoda</taxon>
        <taxon>Hexapoda</taxon>
        <taxon>Insecta</taxon>
        <taxon>Pterygota</taxon>
        <taxon>Neoptera</taxon>
        <taxon>Endopterygota</taxon>
        <taxon>Diptera</taxon>
        <taxon>Brachycera</taxon>
        <taxon>Muscomorpha</taxon>
        <taxon>Ephydroidea</taxon>
        <taxon>Drosophilidae</taxon>
        <taxon>Drosophila</taxon>
        <taxon>Sophophora</taxon>
    </lineage>
</organism>
<evidence type="ECO:0008006" key="6">
    <source>
        <dbReference type="Google" id="ProtNLM"/>
    </source>
</evidence>
<dbReference type="InParanoid" id="B3M042"/>
<evidence type="ECO:0000313" key="4">
    <source>
        <dbReference type="EMBL" id="EDV41999.1"/>
    </source>
</evidence>
<dbReference type="OMA" id="HVVETGY"/>
<evidence type="ECO:0000256" key="3">
    <source>
        <dbReference type="SAM" id="SignalP"/>
    </source>
</evidence>
<dbReference type="eggNOG" id="ENOG502S9RR">
    <property type="taxonomic scope" value="Eukaryota"/>
</dbReference>
<proteinExistence type="predicted"/>
<keyword evidence="1" id="KW-0175">Coiled coil</keyword>
<dbReference type="HOGENOM" id="CLU_397555_0_0_1"/>
<feature type="compositionally biased region" description="Polar residues" evidence="2">
    <location>
        <begin position="272"/>
        <end position="291"/>
    </location>
</feature>
<dbReference type="AlphaFoldDB" id="B3M042"/>
<dbReference type="KEGG" id="dan:6500008"/>
<keyword evidence="3" id="KW-0732">Signal</keyword>
<feature type="compositionally biased region" description="Basic and acidic residues" evidence="2">
    <location>
        <begin position="625"/>
        <end position="634"/>
    </location>
</feature>
<gene>
    <name evidence="4" type="primary">Dana\GF17222</name>
    <name evidence="4" type="synonym">dana_GLEANR_18488</name>
    <name evidence="4" type="ORF">GF17222</name>
</gene>
<keyword evidence="5" id="KW-1185">Reference proteome</keyword>